<dbReference type="EMBL" id="FXUF01000011">
    <property type="protein sequence ID" value="SMP64015.1"/>
    <property type="molecule type" value="Genomic_DNA"/>
</dbReference>
<evidence type="ECO:0000256" key="2">
    <source>
        <dbReference type="ARBA" id="ARBA00033753"/>
    </source>
</evidence>
<dbReference type="InterPro" id="IPR023368">
    <property type="entry name" value="UPF0066_cons_site"/>
</dbReference>
<reference evidence="4" key="1">
    <citation type="submission" date="2017-05" db="EMBL/GenBank/DDBJ databases">
        <authorList>
            <person name="Varghese N."/>
            <person name="Submissions S."/>
        </authorList>
    </citation>
    <scope>NUCLEOTIDE SEQUENCE</scope>
    <source>
        <strain evidence="4">Su22</strain>
    </source>
</reference>
<dbReference type="InterPro" id="IPR040372">
    <property type="entry name" value="YaeB-like"/>
</dbReference>
<dbReference type="SUPFAM" id="SSF118196">
    <property type="entry name" value="YaeB-like"/>
    <property type="match status" value="1"/>
</dbReference>
<evidence type="ECO:0000256" key="1">
    <source>
        <dbReference type="ARBA" id="ARBA00022691"/>
    </source>
</evidence>
<comment type="caution">
    <text evidence="4">The sequence shown here is derived from an EMBL/GenBank/DDBJ whole genome shotgun (WGS) entry which is preliminary data.</text>
</comment>
<dbReference type="GO" id="GO:0032259">
    <property type="term" value="P:methylation"/>
    <property type="evidence" value="ECO:0007669"/>
    <property type="project" value="UniProtKB-KW"/>
</dbReference>
<gene>
    <name evidence="4" type="ORF">SAMN06296020_11185</name>
</gene>
<evidence type="ECO:0000313" key="4">
    <source>
        <dbReference type="EMBL" id="SMP64015.1"/>
    </source>
</evidence>
<dbReference type="GO" id="GO:0008168">
    <property type="term" value="F:methyltransferase activity"/>
    <property type="evidence" value="ECO:0007669"/>
    <property type="project" value="UniProtKB-KW"/>
</dbReference>
<protein>
    <submittedName>
        <fullName evidence="4">tRNA-Thr(GGU) m(6)t(6)A37 methyltransferase TsaA</fullName>
    </submittedName>
</protein>
<keyword evidence="4" id="KW-0489">Methyltransferase</keyword>
<keyword evidence="1" id="KW-0949">S-adenosyl-L-methionine</keyword>
<evidence type="ECO:0000259" key="3">
    <source>
        <dbReference type="PROSITE" id="PS51668"/>
    </source>
</evidence>
<dbReference type="CDD" id="cd09281">
    <property type="entry name" value="UPF0066"/>
    <property type="match status" value="1"/>
</dbReference>
<accession>A0AA45WXD8</accession>
<comment type="similarity">
    <text evidence="2">Belongs to the tRNA methyltransferase O family.</text>
</comment>
<name>A0AA45WXD8_9CLOT</name>
<dbReference type="InterPro" id="IPR036414">
    <property type="entry name" value="YaeB_N_sf"/>
</dbReference>
<dbReference type="PROSITE" id="PS01318">
    <property type="entry name" value="TSAA_1"/>
    <property type="match status" value="1"/>
</dbReference>
<dbReference type="Gene3D" id="2.40.30.70">
    <property type="entry name" value="YaeB-like"/>
    <property type="match status" value="1"/>
</dbReference>
<feature type="domain" description="TsaA-like" evidence="3">
    <location>
        <begin position="4"/>
        <end position="127"/>
    </location>
</feature>
<organism evidence="4 5">
    <name type="scientific">Anoxynatronum buryatiense</name>
    <dbReference type="NCBI Taxonomy" id="489973"/>
    <lineage>
        <taxon>Bacteria</taxon>
        <taxon>Bacillati</taxon>
        <taxon>Bacillota</taxon>
        <taxon>Clostridia</taxon>
        <taxon>Eubacteriales</taxon>
        <taxon>Clostridiaceae</taxon>
        <taxon>Anoxynatronum</taxon>
    </lineage>
</organism>
<dbReference type="InterPro" id="IPR036413">
    <property type="entry name" value="YaeB-like_sf"/>
</dbReference>
<dbReference type="Proteomes" id="UP001158066">
    <property type="component" value="Unassembled WGS sequence"/>
</dbReference>
<keyword evidence="5" id="KW-1185">Reference proteome</keyword>
<evidence type="ECO:0000313" key="5">
    <source>
        <dbReference type="Proteomes" id="UP001158066"/>
    </source>
</evidence>
<proteinExistence type="inferred from homology"/>
<dbReference type="PROSITE" id="PS51668">
    <property type="entry name" value="TSAA_2"/>
    <property type="match status" value="1"/>
</dbReference>
<dbReference type="AlphaFoldDB" id="A0AA45WXD8"/>
<dbReference type="InterPro" id="IPR023370">
    <property type="entry name" value="TrmO-like_N"/>
</dbReference>
<keyword evidence="4" id="KW-0808">Transferase</keyword>
<dbReference type="PANTHER" id="PTHR12818">
    <property type="entry name" value="TRNA (ADENINE(37)-N6)-METHYLTRANSFERASE"/>
    <property type="match status" value="1"/>
</dbReference>
<sequence length="155" mass="17702">MMELKLIGKVKSDQGFAIAIEDDYKEALTAMDGFSHLMVVWWANQVDQPDLRETKVLDKPYLPGPERMGVFATRSPIRPNPICISVIDVKHIDYERGIIETWYIDAEEGTPVLDIKPYYPCSDVVREPALPEWCAGLPVCIEDSADFDWSVFFNF</sequence>
<dbReference type="Pfam" id="PF01980">
    <property type="entry name" value="TrmO_N"/>
    <property type="match status" value="1"/>
</dbReference>
<dbReference type="PANTHER" id="PTHR12818:SF0">
    <property type="entry name" value="TRNA (ADENINE(37)-N6)-METHYLTRANSFERASE"/>
    <property type="match status" value="1"/>
</dbReference>